<evidence type="ECO:0000313" key="3">
    <source>
        <dbReference type="EMBL" id="KKQ79107.1"/>
    </source>
</evidence>
<dbReference type="Gene3D" id="3.10.620.30">
    <property type="match status" value="1"/>
</dbReference>
<name>A0A0G0KK29_9BACT</name>
<evidence type="ECO:0000259" key="2">
    <source>
        <dbReference type="SMART" id="SM00460"/>
    </source>
</evidence>
<dbReference type="AlphaFoldDB" id="A0A0G0KK29"/>
<dbReference type="Proteomes" id="UP000034324">
    <property type="component" value="Unassembled WGS sequence"/>
</dbReference>
<protein>
    <submittedName>
        <fullName evidence="3">Transglutaminase domain protein</fullName>
    </submittedName>
</protein>
<proteinExistence type="predicted"/>
<keyword evidence="1" id="KW-0812">Transmembrane</keyword>
<dbReference type="InterPro" id="IPR002931">
    <property type="entry name" value="Transglutaminase-like"/>
</dbReference>
<dbReference type="Pfam" id="PF01841">
    <property type="entry name" value="Transglut_core"/>
    <property type="match status" value="1"/>
</dbReference>
<dbReference type="PANTHER" id="PTHR33490:SF6">
    <property type="entry name" value="SLL1049 PROTEIN"/>
    <property type="match status" value="1"/>
</dbReference>
<keyword evidence="1" id="KW-1133">Transmembrane helix</keyword>
<feature type="domain" description="Transglutaminase-like" evidence="2">
    <location>
        <begin position="388"/>
        <end position="458"/>
    </location>
</feature>
<organism evidence="3 4">
    <name type="scientific">Candidatus Daviesbacteria bacterium GW2011_GWF2_38_6</name>
    <dbReference type="NCBI Taxonomy" id="1618432"/>
    <lineage>
        <taxon>Bacteria</taxon>
        <taxon>Candidatus Daviesiibacteriota</taxon>
    </lineage>
</organism>
<sequence length="670" mass="74747">MRTPLRCQANWLKLFRIVTINQVVKKILVFIAFILYFYLFPAAILSAEEQPKEEASFATSYNVIYDIGLDGTATVTQKITLRNLTSQYYANQFKLTIGATEISDIKASDESGAMEVTSEKQGSSTTIAVKFNQQVAGLDKILPWTLQFKSKDFAEKIGKVWEIRAPKISPADNLESYNLTIQVPQGFGEPTLISPQPKTQTLQYGKIFLTFEKNQLANSGVLASFGTKQLFDFDLIYHLENSNLMPVLTNIALPPDSAFQDVLFQRIEPKPLNVTVDADGNYLAWYRLTRGQKMDVKVIGSAKLYVSSKNKNPVLDGELRKKYTSVDKYWERDHPQITSKLAEILAGKEHSEAKEKVKLIYRFVVDSLKYDSSRLNADIERFGALTVLNNPGSAVCMEFTDLFITLARAAGIPARELDGYAYSANPSLRPLSLNRDILHAWPEYFDEIRGWVMVDPTWENTTGGVDYFSRLDLNHFVFSIKGSSSTSPVPAGSYKYEGADSRDVKVTLSENDFLGKPQIDVKIETPGTILAGLPGKMKVKLINQGNALFATTGMLVSSDRLNMLDVSTRSTGPIPAYGEANFEFNVRTKSIFDSYEDRVTVTVAGQKYTKEISISPFFAFGSTPFVVFGLVGFGAVIYFSILGGLIIRRRVLKISPVNVKLKNKPKKNSP</sequence>
<dbReference type="PATRIC" id="fig|1618432.3.peg.24"/>
<evidence type="ECO:0000313" key="4">
    <source>
        <dbReference type="Proteomes" id="UP000034324"/>
    </source>
</evidence>
<gene>
    <name evidence="3" type="ORF">US99_C0002G0004</name>
</gene>
<dbReference type="PANTHER" id="PTHR33490">
    <property type="entry name" value="BLR5614 PROTEIN-RELATED"/>
    <property type="match status" value="1"/>
</dbReference>
<reference evidence="3 4" key="1">
    <citation type="journal article" date="2015" name="Nature">
        <title>rRNA introns, odd ribosomes, and small enigmatic genomes across a large radiation of phyla.</title>
        <authorList>
            <person name="Brown C.T."/>
            <person name="Hug L.A."/>
            <person name="Thomas B.C."/>
            <person name="Sharon I."/>
            <person name="Castelle C.J."/>
            <person name="Singh A."/>
            <person name="Wilkins M.J."/>
            <person name="Williams K.H."/>
            <person name="Banfield J.F."/>
        </authorList>
    </citation>
    <scope>NUCLEOTIDE SEQUENCE [LARGE SCALE GENOMIC DNA]</scope>
</reference>
<accession>A0A0G0KK29</accession>
<keyword evidence="1" id="KW-0472">Membrane</keyword>
<evidence type="ECO:0000256" key="1">
    <source>
        <dbReference type="SAM" id="Phobius"/>
    </source>
</evidence>
<dbReference type="InterPro" id="IPR038765">
    <property type="entry name" value="Papain-like_cys_pep_sf"/>
</dbReference>
<dbReference type="EMBL" id="LBVC01000002">
    <property type="protein sequence ID" value="KKQ79107.1"/>
    <property type="molecule type" value="Genomic_DNA"/>
</dbReference>
<comment type="caution">
    <text evidence="3">The sequence shown here is derived from an EMBL/GenBank/DDBJ whole genome shotgun (WGS) entry which is preliminary data.</text>
</comment>
<dbReference type="SUPFAM" id="SSF54001">
    <property type="entry name" value="Cysteine proteinases"/>
    <property type="match status" value="1"/>
</dbReference>
<feature type="transmembrane region" description="Helical" evidence="1">
    <location>
        <begin position="625"/>
        <end position="647"/>
    </location>
</feature>
<dbReference type="SMART" id="SM00460">
    <property type="entry name" value="TGc"/>
    <property type="match status" value="1"/>
</dbReference>
<feature type="transmembrane region" description="Helical" evidence="1">
    <location>
        <begin position="27"/>
        <end position="47"/>
    </location>
</feature>